<comment type="caution">
    <text evidence="1">The sequence shown here is derived from an EMBL/GenBank/DDBJ whole genome shotgun (WGS) entry which is preliminary data.</text>
</comment>
<dbReference type="Pfam" id="PF11306">
    <property type="entry name" value="DUF3108"/>
    <property type="match status" value="1"/>
</dbReference>
<protein>
    <submittedName>
        <fullName evidence="1">DUF3108 domain-containing protein</fullName>
    </submittedName>
</protein>
<accession>A0A832GPH9</accession>
<evidence type="ECO:0000313" key="1">
    <source>
        <dbReference type="EMBL" id="HGV55669.1"/>
    </source>
</evidence>
<sequence>MTKFLSHFLLFFLLIFFLSLQLLHAEIKLYYEIYYGSIKLGESQITINDRQYMATAYTTGIGNVLYPYTAKWTTEIDKEGYPLKSIIYSKDRFKEREKIITFEKALKRVTIEKILPKKKNKTISLPFPLYDELTAFIASWSLNYVSNSNYELPLYVDEERHPVKITFKRNTSCTFENQNFTCWEIRALLPEKSELLKRSREVYIVLFPQKKIPIEIRGVLPIFGSLTAKLKKYSQS</sequence>
<proteinExistence type="predicted"/>
<dbReference type="InterPro" id="IPR021457">
    <property type="entry name" value="DUF3108"/>
</dbReference>
<name>A0A832GPH9_9BACT</name>
<dbReference type="AlphaFoldDB" id="A0A832GPH9"/>
<reference evidence="1" key="1">
    <citation type="journal article" date="2020" name="mSystems">
        <title>Genome- and Community-Level Interaction Insights into Carbon Utilization and Element Cycling Functions of Hydrothermarchaeota in Hydrothermal Sediment.</title>
        <authorList>
            <person name="Zhou Z."/>
            <person name="Liu Y."/>
            <person name="Xu W."/>
            <person name="Pan J."/>
            <person name="Luo Z.H."/>
            <person name="Li M."/>
        </authorList>
    </citation>
    <scope>NUCLEOTIDE SEQUENCE [LARGE SCALE GENOMIC DNA]</scope>
    <source>
        <strain evidence="1">SpSt-605</strain>
    </source>
</reference>
<dbReference type="EMBL" id="DSZU01000112">
    <property type="protein sequence ID" value="HGV55669.1"/>
    <property type="molecule type" value="Genomic_DNA"/>
</dbReference>
<organism evidence="1">
    <name type="scientific">Caldimicrobium thiodismutans</name>
    <dbReference type="NCBI Taxonomy" id="1653476"/>
    <lineage>
        <taxon>Bacteria</taxon>
        <taxon>Pseudomonadati</taxon>
        <taxon>Thermodesulfobacteriota</taxon>
        <taxon>Thermodesulfobacteria</taxon>
        <taxon>Thermodesulfobacteriales</taxon>
        <taxon>Thermodesulfobacteriaceae</taxon>
        <taxon>Caldimicrobium</taxon>
    </lineage>
</organism>
<gene>
    <name evidence="1" type="ORF">ENT73_06285</name>
</gene>